<evidence type="ECO:0000256" key="5">
    <source>
        <dbReference type="ARBA" id="ARBA00022679"/>
    </source>
</evidence>
<keyword evidence="9" id="KW-1133">Transmembrane helix</keyword>
<dbReference type="PRINTS" id="PR00344">
    <property type="entry name" value="BCTRLSENSOR"/>
</dbReference>
<dbReference type="InterPro" id="IPR036097">
    <property type="entry name" value="HisK_dim/P_sf"/>
</dbReference>
<dbReference type="Proteomes" id="UP000824162">
    <property type="component" value="Unassembled WGS sequence"/>
</dbReference>
<evidence type="ECO:0000313" key="12">
    <source>
        <dbReference type="Proteomes" id="UP000824162"/>
    </source>
</evidence>
<keyword evidence="6 11" id="KW-0418">Kinase</keyword>
<dbReference type="GO" id="GO:0016036">
    <property type="term" value="P:cellular response to phosphate starvation"/>
    <property type="evidence" value="ECO:0007669"/>
    <property type="project" value="TreeGrafter"/>
</dbReference>
<comment type="catalytic activity">
    <reaction evidence="1">
        <text>ATP + protein L-histidine = ADP + protein N-phospho-L-histidine.</text>
        <dbReference type="EC" id="2.7.13.3"/>
    </reaction>
</comment>
<evidence type="ECO:0000256" key="1">
    <source>
        <dbReference type="ARBA" id="ARBA00000085"/>
    </source>
</evidence>
<comment type="subcellular location">
    <subcellularLocation>
        <location evidence="2">Membrane</location>
    </subcellularLocation>
</comment>
<dbReference type="CDD" id="cd00082">
    <property type="entry name" value="HisKA"/>
    <property type="match status" value="1"/>
</dbReference>
<evidence type="ECO:0000256" key="6">
    <source>
        <dbReference type="ARBA" id="ARBA00022777"/>
    </source>
</evidence>
<dbReference type="InterPro" id="IPR003661">
    <property type="entry name" value="HisK_dim/P_dom"/>
</dbReference>
<dbReference type="EMBL" id="DXIJ01000056">
    <property type="protein sequence ID" value="HIV85751.1"/>
    <property type="molecule type" value="Genomic_DNA"/>
</dbReference>
<keyword evidence="9" id="KW-0812">Transmembrane</keyword>
<dbReference type="SMART" id="SM00388">
    <property type="entry name" value="HisKA"/>
    <property type="match status" value="1"/>
</dbReference>
<dbReference type="GO" id="GO:0005886">
    <property type="term" value="C:plasma membrane"/>
    <property type="evidence" value="ECO:0007669"/>
    <property type="project" value="TreeGrafter"/>
</dbReference>
<dbReference type="SUPFAM" id="SSF55874">
    <property type="entry name" value="ATPase domain of HSP90 chaperone/DNA topoisomerase II/histidine kinase"/>
    <property type="match status" value="1"/>
</dbReference>
<name>A0A9D1PRF2_9FIRM</name>
<dbReference type="Gene3D" id="1.10.287.130">
    <property type="match status" value="1"/>
</dbReference>
<dbReference type="InterPro" id="IPR004358">
    <property type="entry name" value="Sig_transdc_His_kin-like_C"/>
</dbReference>
<evidence type="ECO:0000256" key="9">
    <source>
        <dbReference type="SAM" id="Phobius"/>
    </source>
</evidence>
<dbReference type="FunFam" id="3.30.565.10:FF:000006">
    <property type="entry name" value="Sensor histidine kinase WalK"/>
    <property type="match status" value="1"/>
</dbReference>
<dbReference type="EC" id="2.7.13.3" evidence="3"/>
<evidence type="ECO:0000259" key="10">
    <source>
        <dbReference type="PROSITE" id="PS50109"/>
    </source>
</evidence>
<feature type="domain" description="Histidine kinase" evidence="10">
    <location>
        <begin position="226"/>
        <end position="444"/>
    </location>
</feature>
<dbReference type="GO" id="GO:0000155">
    <property type="term" value="F:phosphorelay sensor kinase activity"/>
    <property type="evidence" value="ECO:0007669"/>
    <property type="project" value="InterPro"/>
</dbReference>
<organism evidence="11 12">
    <name type="scientific">Candidatus Monoglobus merdigallinarum</name>
    <dbReference type="NCBI Taxonomy" id="2838698"/>
    <lineage>
        <taxon>Bacteria</taxon>
        <taxon>Bacillati</taxon>
        <taxon>Bacillota</taxon>
        <taxon>Clostridia</taxon>
        <taxon>Monoglobales</taxon>
        <taxon>Monoglobaceae</taxon>
        <taxon>Monoglobus</taxon>
    </lineage>
</organism>
<dbReference type="FunFam" id="1.10.287.130:FF:000001">
    <property type="entry name" value="Two-component sensor histidine kinase"/>
    <property type="match status" value="1"/>
</dbReference>
<dbReference type="InterPro" id="IPR050351">
    <property type="entry name" value="BphY/WalK/GraS-like"/>
</dbReference>
<dbReference type="InterPro" id="IPR003594">
    <property type="entry name" value="HATPase_dom"/>
</dbReference>
<evidence type="ECO:0000256" key="3">
    <source>
        <dbReference type="ARBA" id="ARBA00012438"/>
    </source>
</evidence>
<dbReference type="InterPro" id="IPR005467">
    <property type="entry name" value="His_kinase_dom"/>
</dbReference>
<gene>
    <name evidence="11" type="ORF">H9900_02950</name>
</gene>
<evidence type="ECO:0000256" key="2">
    <source>
        <dbReference type="ARBA" id="ARBA00004370"/>
    </source>
</evidence>
<proteinExistence type="predicted"/>
<keyword evidence="4" id="KW-0597">Phosphoprotein</keyword>
<evidence type="ECO:0000256" key="7">
    <source>
        <dbReference type="ARBA" id="ARBA00023012"/>
    </source>
</evidence>
<dbReference type="InterPro" id="IPR036890">
    <property type="entry name" value="HATPase_C_sf"/>
</dbReference>
<reference evidence="11" key="1">
    <citation type="journal article" date="2021" name="PeerJ">
        <title>Extensive microbial diversity within the chicken gut microbiome revealed by metagenomics and culture.</title>
        <authorList>
            <person name="Gilroy R."/>
            <person name="Ravi A."/>
            <person name="Getino M."/>
            <person name="Pursley I."/>
            <person name="Horton D.L."/>
            <person name="Alikhan N.F."/>
            <person name="Baker D."/>
            <person name="Gharbi K."/>
            <person name="Hall N."/>
            <person name="Watson M."/>
            <person name="Adriaenssens E.M."/>
            <person name="Foster-Nyarko E."/>
            <person name="Jarju S."/>
            <person name="Secka A."/>
            <person name="Antonio M."/>
            <person name="Oren A."/>
            <person name="Chaudhuri R.R."/>
            <person name="La Ragione R."/>
            <person name="Hildebrand F."/>
            <person name="Pallen M.J."/>
        </authorList>
    </citation>
    <scope>NUCLEOTIDE SEQUENCE</scope>
    <source>
        <strain evidence="11">5790</strain>
    </source>
</reference>
<dbReference type="PANTHER" id="PTHR45453:SF1">
    <property type="entry name" value="PHOSPHATE REGULON SENSOR PROTEIN PHOR"/>
    <property type="match status" value="1"/>
</dbReference>
<dbReference type="Pfam" id="PF00512">
    <property type="entry name" value="HisKA"/>
    <property type="match status" value="1"/>
</dbReference>
<evidence type="ECO:0000313" key="11">
    <source>
        <dbReference type="EMBL" id="HIV85751.1"/>
    </source>
</evidence>
<dbReference type="SMART" id="SM00387">
    <property type="entry name" value="HATPase_c"/>
    <property type="match status" value="1"/>
</dbReference>
<protein>
    <recommendedName>
        <fullName evidence="3">histidine kinase</fullName>
        <ecNumber evidence="3">2.7.13.3</ecNumber>
    </recommendedName>
</protein>
<dbReference type="SUPFAM" id="SSF47384">
    <property type="entry name" value="Homodimeric domain of signal transducing histidine kinase"/>
    <property type="match status" value="1"/>
</dbReference>
<dbReference type="AlphaFoldDB" id="A0A9D1PRF2"/>
<sequence length="446" mass="49513">MFKRLRNRFLILNMIMISILLIGSFGVVFFMVYEDTNRGIDADLEMGLRVFQPGAHRGISAGSGDMTAPFFGGASDRAAEHDPPPERKEIASVRIDNEGNIIEIRSSYEYDSEFYGSVISAAFEKLSESRTGSRQIYGYIRVDDSGYKYLLDAGGVFVAEAESNTYCVSVSNIDTQISMLETLAVTLGVVLIAALVIVFLICLYFANRSIRPIEEAWEKQNRFIADASHELKTPLTTINTNADVLLAHSGDSIESQAKWIHYIKDETERMSKLTNDLLYLAKVGHSSDKKQIKTLVSFSSALESIILTMEAVIFEKKLRLDSSIESGVEIFGDGAQIKQLILILIDNAVKYTPQDGVIEISLKKSDGKAVLKVKNTGDGIPREDLNKIFDRFYRSDKSRARKSGGYGLGLAIARSIVSAHRGTISVKSEPHMYTEFIVEIPAARKK</sequence>
<keyword evidence="5" id="KW-0808">Transferase</keyword>
<dbReference type="Pfam" id="PF02518">
    <property type="entry name" value="HATPase_c"/>
    <property type="match status" value="1"/>
</dbReference>
<feature type="transmembrane region" description="Helical" evidence="9">
    <location>
        <begin position="12"/>
        <end position="33"/>
    </location>
</feature>
<evidence type="ECO:0000256" key="8">
    <source>
        <dbReference type="ARBA" id="ARBA00023136"/>
    </source>
</evidence>
<keyword evidence="7" id="KW-0902">Two-component regulatory system</keyword>
<accession>A0A9D1PRF2</accession>
<keyword evidence="8 9" id="KW-0472">Membrane</keyword>
<dbReference type="PANTHER" id="PTHR45453">
    <property type="entry name" value="PHOSPHATE REGULON SENSOR PROTEIN PHOR"/>
    <property type="match status" value="1"/>
</dbReference>
<dbReference type="PROSITE" id="PS50109">
    <property type="entry name" value="HIS_KIN"/>
    <property type="match status" value="1"/>
</dbReference>
<reference evidence="11" key="2">
    <citation type="submission" date="2021-04" db="EMBL/GenBank/DDBJ databases">
        <authorList>
            <person name="Gilroy R."/>
        </authorList>
    </citation>
    <scope>NUCLEOTIDE SEQUENCE</scope>
    <source>
        <strain evidence="11">5790</strain>
    </source>
</reference>
<dbReference type="Gene3D" id="3.30.565.10">
    <property type="entry name" value="Histidine kinase-like ATPase, C-terminal domain"/>
    <property type="match status" value="1"/>
</dbReference>
<comment type="caution">
    <text evidence="11">The sequence shown here is derived from an EMBL/GenBank/DDBJ whole genome shotgun (WGS) entry which is preliminary data.</text>
</comment>
<evidence type="ECO:0000256" key="4">
    <source>
        <dbReference type="ARBA" id="ARBA00022553"/>
    </source>
</evidence>
<feature type="transmembrane region" description="Helical" evidence="9">
    <location>
        <begin position="183"/>
        <end position="206"/>
    </location>
</feature>
<dbReference type="GO" id="GO:0004721">
    <property type="term" value="F:phosphoprotein phosphatase activity"/>
    <property type="evidence" value="ECO:0007669"/>
    <property type="project" value="TreeGrafter"/>
</dbReference>
<dbReference type="CDD" id="cd00075">
    <property type="entry name" value="HATPase"/>
    <property type="match status" value="1"/>
</dbReference>